<dbReference type="AlphaFoldDB" id="A0A565CIC4"/>
<dbReference type="Proteomes" id="UP000489600">
    <property type="component" value="Unassembled WGS sequence"/>
</dbReference>
<reference evidence="1" key="1">
    <citation type="submission" date="2019-07" db="EMBL/GenBank/DDBJ databases">
        <authorList>
            <person name="Dittberner H."/>
        </authorList>
    </citation>
    <scope>NUCLEOTIDE SEQUENCE [LARGE SCALE GENOMIC DNA]</scope>
</reference>
<sequence>MGSGGWLLPGGRHSITVLLKNALPQDMTLDSSSSDDFKWRNTQHGTPTDFFCLKDMVDFESSRANSFLVQVCLVPVEHPKTVFHLIYSWKVL</sequence>
<protein>
    <submittedName>
        <fullName evidence="1">Uncharacterized protein</fullName>
    </submittedName>
</protein>
<evidence type="ECO:0000313" key="1">
    <source>
        <dbReference type="EMBL" id="VVB13261.1"/>
    </source>
</evidence>
<organism evidence="1 2">
    <name type="scientific">Arabis nemorensis</name>
    <dbReference type="NCBI Taxonomy" id="586526"/>
    <lineage>
        <taxon>Eukaryota</taxon>
        <taxon>Viridiplantae</taxon>
        <taxon>Streptophyta</taxon>
        <taxon>Embryophyta</taxon>
        <taxon>Tracheophyta</taxon>
        <taxon>Spermatophyta</taxon>
        <taxon>Magnoliopsida</taxon>
        <taxon>eudicotyledons</taxon>
        <taxon>Gunneridae</taxon>
        <taxon>Pentapetalae</taxon>
        <taxon>rosids</taxon>
        <taxon>malvids</taxon>
        <taxon>Brassicales</taxon>
        <taxon>Brassicaceae</taxon>
        <taxon>Arabideae</taxon>
        <taxon>Arabis</taxon>
    </lineage>
</organism>
<comment type="caution">
    <text evidence="1">The sequence shown here is derived from an EMBL/GenBank/DDBJ whole genome shotgun (WGS) entry which is preliminary data.</text>
</comment>
<dbReference type="EMBL" id="CABITT030000008">
    <property type="protein sequence ID" value="VVB13261.1"/>
    <property type="molecule type" value="Genomic_DNA"/>
</dbReference>
<gene>
    <name evidence="1" type="ORF">ANE_LOCUS23705</name>
</gene>
<accession>A0A565CIC4</accession>
<keyword evidence="2" id="KW-1185">Reference proteome</keyword>
<name>A0A565CIC4_9BRAS</name>
<evidence type="ECO:0000313" key="2">
    <source>
        <dbReference type="Proteomes" id="UP000489600"/>
    </source>
</evidence>
<proteinExistence type="predicted"/>